<dbReference type="Pfam" id="PF00294">
    <property type="entry name" value="PfkB"/>
    <property type="match status" value="1"/>
</dbReference>
<keyword evidence="2 4" id="KW-0808">Transferase</keyword>
<dbReference type="InterPro" id="IPR011611">
    <property type="entry name" value="PfkB_dom"/>
</dbReference>
<evidence type="ECO:0000313" key="6">
    <source>
        <dbReference type="EMBL" id="MYD90550.1"/>
    </source>
</evidence>
<dbReference type="PRINTS" id="PR00990">
    <property type="entry name" value="RIBOKINASE"/>
</dbReference>
<evidence type="ECO:0000256" key="3">
    <source>
        <dbReference type="ARBA" id="ARBA00022777"/>
    </source>
</evidence>
<protein>
    <submittedName>
        <fullName evidence="6">Carbohydrate kinase</fullName>
    </submittedName>
</protein>
<comment type="caution">
    <text evidence="6">The sequence shown here is derived from an EMBL/GenBank/DDBJ whole genome shotgun (WGS) entry which is preliminary data.</text>
</comment>
<evidence type="ECO:0000256" key="1">
    <source>
        <dbReference type="ARBA" id="ARBA00010688"/>
    </source>
</evidence>
<feature type="domain" description="Carbohydrate kinase PfkB" evidence="5">
    <location>
        <begin position="28"/>
        <end position="307"/>
    </location>
</feature>
<keyword evidence="3 4" id="KW-0418">Kinase</keyword>
<dbReference type="Gene3D" id="3.40.1190.20">
    <property type="match status" value="1"/>
</dbReference>
<dbReference type="PANTHER" id="PTHR42774">
    <property type="entry name" value="PHOSPHOTRANSFERASE SYSTEM TRANSPORT PROTEIN"/>
    <property type="match status" value="1"/>
</dbReference>
<dbReference type="SUPFAM" id="SSF53613">
    <property type="entry name" value="Ribokinase-like"/>
    <property type="match status" value="1"/>
</dbReference>
<gene>
    <name evidence="6" type="ORF">F4Y08_09490</name>
</gene>
<dbReference type="InterPro" id="IPR029056">
    <property type="entry name" value="Ribokinase-like"/>
</dbReference>
<dbReference type="InterPro" id="IPR002173">
    <property type="entry name" value="Carboh/pur_kinase_PfkB_CS"/>
</dbReference>
<dbReference type="AlphaFoldDB" id="A0A6B1DS46"/>
<evidence type="ECO:0000256" key="2">
    <source>
        <dbReference type="ARBA" id="ARBA00022679"/>
    </source>
</evidence>
<accession>A0A6B1DS46</accession>
<name>A0A6B1DS46_9CHLR</name>
<dbReference type="InterPro" id="IPR052562">
    <property type="entry name" value="Ketohexokinase-related"/>
</dbReference>
<dbReference type="PANTHER" id="PTHR42774:SF3">
    <property type="entry name" value="KETOHEXOKINASE"/>
    <property type="match status" value="1"/>
</dbReference>
<dbReference type="PROSITE" id="PS00584">
    <property type="entry name" value="PFKB_KINASES_2"/>
    <property type="match status" value="1"/>
</dbReference>
<reference evidence="6" key="1">
    <citation type="submission" date="2019-09" db="EMBL/GenBank/DDBJ databases">
        <title>Characterisation of the sponge microbiome using genome-centric metagenomics.</title>
        <authorList>
            <person name="Engelberts J.P."/>
            <person name="Robbins S.J."/>
            <person name="De Goeij J.M."/>
            <person name="Aranda M."/>
            <person name="Bell S.C."/>
            <person name="Webster N.S."/>
        </authorList>
    </citation>
    <scope>NUCLEOTIDE SEQUENCE</scope>
    <source>
        <strain evidence="6">SB0662_bin_9</strain>
    </source>
</reference>
<evidence type="ECO:0000259" key="5">
    <source>
        <dbReference type="Pfam" id="PF00294"/>
    </source>
</evidence>
<comment type="similarity">
    <text evidence="1 4">Belongs to the carbohydrate kinase PfkB family.</text>
</comment>
<organism evidence="6">
    <name type="scientific">Caldilineaceae bacterium SB0662_bin_9</name>
    <dbReference type="NCBI Taxonomy" id="2605258"/>
    <lineage>
        <taxon>Bacteria</taxon>
        <taxon>Bacillati</taxon>
        <taxon>Chloroflexota</taxon>
        <taxon>Caldilineae</taxon>
        <taxon>Caldilineales</taxon>
        <taxon>Caldilineaceae</taxon>
    </lineage>
</organism>
<sequence length="331" mass="34778">MALKPGDDFDAFRQDHGPVTVDKILAGRVLAIGYACWDLTFTVDHHFGPDEKGTARDLAQCGGGLAANAAAASGRLGFDTWLASYLGRDMFGDAHAAELEAHGVHTDLLLRGAVPTSLSAIMVKPDGRRALVNHKLPQPSIAPDAISLANLQPDCVLVDGRQLPVAHRVLDQAAQLGIPSMIDADSASRDILELAVRVDHVVGSERYATELAGLADPAAAVVRLANDRQTLVVTCGDKGLLWARDGAFGSMPAHQVEVLDTNGAGDAFHGAYAGALAAGLPWLETLRFASATAALCCGTVGSRNGLPRQDAVHALMQEQPLESQPIARTRP</sequence>
<dbReference type="GO" id="GO:0016301">
    <property type="term" value="F:kinase activity"/>
    <property type="evidence" value="ECO:0007669"/>
    <property type="project" value="UniProtKB-KW"/>
</dbReference>
<dbReference type="InterPro" id="IPR002139">
    <property type="entry name" value="Ribo/fructo_kinase"/>
</dbReference>
<dbReference type="EMBL" id="VXPY01000069">
    <property type="protein sequence ID" value="MYD90550.1"/>
    <property type="molecule type" value="Genomic_DNA"/>
</dbReference>
<proteinExistence type="inferred from homology"/>
<evidence type="ECO:0000256" key="4">
    <source>
        <dbReference type="RuleBase" id="RU003704"/>
    </source>
</evidence>